<gene>
    <name evidence="2" type="ORF">TeGR_g14050</name>
</gene>
<proteinExistence type="predicted"/>
<evidence type="ECO:0000256" key="1">
    <source>
        <dbReference type="SAM" id="MobiDB-lite"/>
    </source>
</evidence>
<reference evidence="2 3" key="1">
    <citation type="journal article" date="2023" name="Commun. Biol.">
        <title>Genome analysis of Parmales, the sister group of diatoms, reveals the evolutionary specialization of diatoms from phago-mixotrophs to photoautotrophs.</title>
        <authorList>
            <person name="Ban H."/>
            <person name="Sato S."/>
            <person name="Yoshikawa S."/>
            <person name="Yamada K."/>
            <person name="Nakamura Y."/>
            <person name="Ichinomiya M."/>
            <person name="Sato N."/>
            <person name="Blanc-Mathieu R."/>
            <person name="Endo H."/>
            <person name="Kuwata A."/>
            <person name="Ogata H."/>
        </authorList>
    </citation>
    <scope>NUCLEOTIDE SEQUENCE [LARGE SCALE GENOMIC DNA]</scope>
</reference>
<name>A0ABQ6MH66_9STRA</name>
<sequence>MCCAIPVTKPPPGSTLSLPPADVAALLDGSTLLGPVCNAFLSDVPSLLAGGEREALASGLGMCVRYAVASTPTFLHSESPETVRSGNFVHQVKPDAIRGAVRLVLEHPAFELELGSELLAAVLAALTSLHDPSLGAPPPHICGLSDSLAARISSSPSPCPLYRASPAANDLLYAVLLFGTVTATSPPSALELLLPSLATALLGSAVPGSESYVAFVLSEPALAPRWLKSFFLPQMMNSKRRLAQVGHSAKLKALPSSTSGLGPYSISTLRPEIPIQAQEADPSLLLPLGRSFAAHALTSVTQAVGLDGDVDERGREVVLGALGCLGELEGGGLAWEETDKSEVVYHLTLAAQSVLVREDDVGLALFELLRKIDGGMGGVEPRAFVAAVRGHGEAKAEGGAEGGGGVEGVEGVGDDKTVYDPDKDTKHEYGYDSADVRAFRGFVFELIDTYTTTFLSGQPATMYALRMLLRPGWPVEVVAEGIKKLQGYMGGLGRRKEDDGVWAEVGLWLGGGELGVAGLLDAYAALLADASFARAKGNKGFSIYAACVGALAADLVAKRGGGAEAAALARVDRCASAKGDVLAVVAGMEGGQEAGAGGVLKVLQRCL</sequence>
<accession>A0ABQ6MH66</accession>
<dbReference type="EMBL" id="BRYB01004123">
    <property type="protein sequence ID" value="GMI25987.1"/>
    <property type="molecule type" value="Genomic_DNA"/>
</dbReference>
<comment type="caution">
    <text evidence="2">The sequence shown here is derived from an EMBL/GenBank/DDBJ whole genome shotgun (WGS) entry which is preliminary data.</text>
</comment>
<evidence type="ECO:0000313" key="2">
    <source>
        <dbReference type="EMBL" id="GMI25987.1"/>
    </source>
</evidence>
<protein>
    <submittedName>
        <fullName evidence="2">Uncharacterized protein</fullName>
    </submittedName>
</protein>
<feature type="compositionally biased region" description="Gly residues" evidence="1">
    <location>
        <begin position="399"/>
        <end position="411"/>
    </location>
</feature>
<keyword evidence="3" id="KW-1185">Reference proteome</keyword>
<evidence type="ECO:0000313" key="3">
    <source>
        <dbReference type="Proteomes" id="UP001165060"/>
    </source>
</evidence>
<organism evidence="2 3">
    <name type="scientific">Tetraparma gracilis</name>
    <dbReference type="NCBI Taxonomy" id="2962635"/>
    <lineage>
        <taxon>Eukaryota</taxon>
        <taxon>Sar</taxon>
        <taxon>Stramenopiles</taxon>
        <taxon>Ochrophyta</taxon>
        <taxon>Bolidophyceae</taxon>
        <taxon>Parmales</taxon>
        <taxon>Triparmaceae</taxon>
        <taxon>Tetraparma</taxon>
    </lineage>
</organism>
<dbReference type="Proteomes" id="UP001165060">
    <property type="component" value="Unassembled WGS sequence"/>
</dbReference>
<feature type="region of interest" description="Disordered" evidence="1">
    <location>
        <begin position="396"/>
        <end position="419"/>
    </location>
</feature>